<organism evidence="3">
    <name type="scientific">Chromera velia CCMP2878</name>
    <dbReference type="NCBI Taxonomy" id="1169474"/>
    <lineage>
        <taxon>Eukaryota</taxon>
        <taxon>Sar</taxon>
        <taxon>Alveolata</taxon>
        <taxon>Colpodellida</taxon>
        <taxon>Chromeraceae</taxon>
        <taxon>Chromera</taxon>
    </lineage>
</organism>
<feature type="transmembrane region" description="Helical" evidence="2">
    <location>
        <begin position="143"/>
        <end position="163"/>
    </location>
</feature>
<sequence length="204" mass="22937">MPDYGDYDEGKSRRRRRRRSKSGYPKQRTPVGPGLIVSYCALFGGIMTLIVGMVHLFVNVEAELEWPTAGKSFVSDHNRATYRLSAFTLAPDFFADHWTALALGAISLYLHAPKQTLRIVTCTYLRFGIWNLFVALYGDFGYAGGFGILVGSLKIIICVACLVTGALQKKPMDAGLCLQLFKSPSQREREERRRKSRDDAYEKV</sequence>
<reference evidence="3" key="1">
    <citation type="submission" date="2014-11" db="EMBL/GenBank/DDBJ databases">
        <authorList>
            <person name="Otto D Thomas"/>
            <person name="Naeem Raeece"/>
        </authorList>
    </citation>
    <scope>NUCLEOTIDE SEQUENCE</scope>
</reference>
<evidence type="ECO:0000313" key="3">
    <source>
        <dbReference type="EMBL" id="CEM11708.1"/>
    </source>
</evidence>
<keyword evidence="2" id="KW-0472">Membrane</keyword>
<dbReference type="EMBL" id="CDMZ01000319">
    <property type="protein sequence ID" value="CEM11708.1"/>
    <property type="molecule type" value="Genomic_DNA"/>
</dbReference>
<feature type="transmembrane region" description="Helical" evidence="2">
    <location>
        <begin position="93"/>
        <end position="110"/>
    </location>
</feature>
<dbReference type="PhylomeDB" id="A0A0G4FF62"/>
<feature type="region of interest" description="Disordered" evidence="1">
    <location>
        <begin position="1"/>
        <end position="27"/>
    </location>
</feature>
<proteinExistence type="predicted"/>
<keyword evidence="2" id="KW-0812">Transmembrane</keyword>
<dbReference type="AlphaFoldDB" id="A0A0G4FF62"/>
<feature type="transmembrane region" description="Helical" evidence="2">
    <location>
        <begin position="36"/>
        <end position="58"/>
    </location>
</feature>
<dbReference type="VEuPathDB" id="CryptoDB:Cvel_3268"/>
<feature type="compositionally biased region" description="Basic residues" evidence="1">
    <location>
        <begin position="12"/>
        <end position="21"/>
    </location>
</feature>
<accession>A0A0G4FF62</accession>
<evidence type="ECO:0000256" key="1">
    <source>
        <dbReference type="SAM" id="MobiDB-lite"/>
    </source>
</evidence>
<feature type="transmembrane region" description="Helical" evidence="2">
    <location>
        <begin position="117"/>
        <end position="137"/>
    </location>
</feature>
<name>A0A0G4FF62_9ALVE</name>
<evidence type="ECO:0000256" key="2">
    <source>
        <dbReference type="SAM" id="Phobius"/>
    </source>
</evidence>
<protein>
    <submittedName>
        <fullName evidence="3">Uncharacterized protein</fullName>
    </submittedName>
</protein>
<keyword evidence="2" id="KW-1133">Transmembrane helix</keyword>
<gene>
    <name evidence="3" type="ORF">Cvel_3268</name>
</gene>